<dbReference type="PANTHER" id="PTHR31885">
    <property type="entry name" value="GH04784P"/>
    <property type="match status" value="1"/>
</dbReference>
<accession>A0A0P6YFY1</accession>
<feature type="transmembrane region" description="Helical" evidence="6">
    <location>
        <begin position="53"/>
        <end position="70"/>
    </location>
</feature>
<dbReference type="PANTHER" id="PTHR31885:SF6">
    <property type="entry name" value="GH04784P"/>
    <property type="match status" value="1"/>
</dbReference>
<dbReference type="GO" id="GO:0016787">
    <property type="term" value="F:hydrolase activity"/>
    <property type="evidence" value="ECO:0007669"/>
    <property type="project" value="TreeGrafter"/>
</dbReference>
<evidence type="ECO:0000313" key="7">
    <source>
        <dbReference type="EMBL" id="KPL83878.1"/>
    </source>
</evidence>
<dbReference type="RefSeq" id="WP_054520276.1">
    <property type="nucleotide sequence ID" value="NZ_LGKO01000002.1"/>
</dbReference>
<evidence type="ECO:0000256" key="3">
    <source>
        <dbReference type="ARBA" id="ARBA00022692"/>
    </source>
</evidence>
<dbReference type="AlphaFoldDB" id="A0A0P6YFY1"/>
<gene>
    <name evidence="7" type="ORF">SE15_01195</name>
</gene>
<dbReference type="Proteomes" id="UP000050544">
    <property type="component" value="Unassembled WGS sequence"/>
</dbReference>
<feature type="transmembrane region" description="Helical" evidence="6">
    <location>
        <begin position="104"/>
        <end position="122"/>
    </location>
</feature>
<comment type="subcellular location">
    <subcellularLocation>
        <location evidence="1">Membrane</location>
        <topology evidence="1">Multi-pass membrane protein</topology>
    </subcellularLocation>
</comment>
<evidence type="ECO:0000256" key="5">
    <source>
        <dbReference type="ARBA" id="ARBA00023136"/>
    </source>
</evidence>
<dbReference type="InterPro" id="IPR012506">
    <property type="entry name" value="TMEM86B-like"/>
</dbReference>
<proteinExistence type="inferred from homology"/>
<dbReference type="OrthoDB" id="5592477at2"/>
<feature type="transmembrane region" description="Helical" evidence="6">
    <location>
        <begin position="197"/>
        <end position="216"/>
    </location>
</feature>
<feature type="transmembrane region" description="Helical" evidence="6">
    <location>
        <begin position="27"/>
        <end position="47"/>
    </location>
</feature>
<name>A0A0P6YFY1_9CHLR</name>
<protein>
    <recommendedName>
        <fullName evidence="9">Lysoplasmalogenase</fullName>
    </recommendedName>
</protein>
<feature type="transmembrane region" description="Helical" evidence="6">
    <location>
        <begin position="75"/>
        <end position="92"/>
    </location>
</feature>
<dbReference type="Pfam" id="PF07947">
    <property type="entry name" value="YhhN"/>
    <property type="match status" value="1"/>
</dbReference>
<evidence type="ECO:0000256" key="4">
    <source>
        <dbReference type="ARBA" id="ARBA00022989"/>
    </source>
</evidence>
<dbReference type="GO" id="GO:0016020">
    <property type="term" value="C:membrane"/>
    <property type="evidence" value="ECO:0007669"/>
    <property type="project" value="UniProtKB-SubCell"/>
</dbReference>
<keyword evidence="4 6" id="KW-1133">Transmembrane helix</keyword>
<organism evidence="7 8">
    <name type="scientific">Thermanaerothrix daxensis</name>
    <dbReference type="NCBI Taxonomy" id="869279"/>
    <lineage>
        <taxon>Bacteria</taxon>
        <taxon>Bacillati</taxon>
        <taxon>Chloroflexota</taxon>
        <taxon>Anaerolineae</taxon>
        <taxon>Anaerolineales</taxon>
        <taxon>Anaerolineaceae</taxon>
        <taxon>Thermanaerothrix</taxon>
    </lineage>
</organism>
<evidence type="ECO:0000256" key="2">
    <source>
        <dbReference type="ARBA" id="ARBA00007375"/>
    </source>
</evidence>
<evidence type="ECO:0000256" key="6">
    <source>
        <dbReference type="SAM" id="Phobius"/>
    </source>
</evidence>
<evidence type="ECO:0000313" key="8">
    <source>
        <dbReference type="Proteomes" id="UP000050544"/>
    </source>
</evidence>
<dbReference type="EMBL" id="LGKO01000002">
    <property type="protein sequence ID" value="KPL83878.1"/>
    <property type="molecule type" value="Genomic_DNA"/>
</dbReference>
<reference evidence="7 8" key="1">
    <citation type="submission" date="2015-07" db="EMBL/GenBank/DDBJ databases">
        <title>Whole genome sequence of Thermanaerothrix daxensis DSM 23592.</title>
        <authorList>
            <person name="Hemp J."/>
            <person name="Ward L.M."/>
            <person name="Pace L.A."/>
            <person name="Fischer W.W."/>
        </authorList>
    </citation>
    <scope>NUCLEOTIDE SEQUENCE [LARGE SCALE GENOMIC DNA]</scope>
    <source>
        <strain evidence="7 8">GNS-1</strain>
    </source>
</reference>
<evidence type="ECO:0000256" key="1">
    <source>
        <dbReference type="ARBA" id="ARBA00004141"/>
    </source>
</evidence>
<keyword evidence="8" id="KW-1185">Reference proteome</keyword>
<sequence length="222" mass="24350">MIWFGVMAVLAVMDWWAVSHERLKVRYFAKPGALLALILAFSTLGGWKADTRWFGIGLLFSLIGDVALLLPRRYFLMGLLAFLLTHIAYIIGLNPTPPPAQAETLMTTAALAAITALGFRHLSRRLSQRPETTLLLPAVLVYTLAIGIMTLSAWLTLWRPNWPSPAALLVGLGATLFFISDFTLANHRLIAPVRHGGIIVIVTYHLGQALFIAGVLRQAGLL</sequence>
<feature type="transmembrane region" description="Helical" evidence="6">
    <location>
        <begin position="166"/>
        <end position="185"/>
    </location>
</feature>
<feature type="transmembrane region" description="Helical" evidence="6">
    <location>
        <begin position="134"/>
        <end position="154"/>
    </location>
</feature>
<dbReference type="STRING" id="869279.SE15_01195"/>
<comment type="similarity">
    <text evidence="2">Belongs to the TMEM86 family.</text>
</comment>
<keyword evidence="3 6" id="KW-0812">Transmembrane</keyword>
<evidence type="ECO:0008006" key="9">
    <source>
        <dbReference type="Google" id="ProtNLM"/>
    </source>
</evidence>
<comment type="caution">
    <text evidence="7">The sequence shown here is derived from an EMBL/GenBank/DDBJ whole genome shotgun (WGS) entry which is preliminary data.</text>
</comment>
<keyword evidence="5 6" id="KW-0472">Membrane</keyword>